<comment type="caution">
    <text evidence="5">The sequence shown here is derived from an EMBL/GenBank/DDBJ whole genome shotgun (WGS) entry which is preliminary data.</text>
</comment>
<feature type="region of interest" description="Disordered" evidence="3">
    <location>
        <begin position="323"/>
        <end position="399"/>
    </location>
</feature>
<feature type="compositionally biased region" description="Basic and acidic residues" evidence="3">
    <location>
        <begin position="326"/>
        <end position="363"/>
    </location>
</feature>
<dbReference type="Pfam" id="PF00620">
    <property type="entry name" value="RhoGAP"/>
    <property type="match status" value="1"/>
</dbReference>
<dbReference type="SUPFAM" id="SSF48350">
    <property type="entry name" value="GTPase activation domain, GAP"/>
    <property type="match status" value="1"/>
</dbReference>
<dbReference type="Pfam" id="PF26116">
    <property type="entry name" value="FAM13A"/>
    <property type="match status" value="1"/>
</dbReference>
<dbReference type="SMART" id="SM00324">
    <property type="entry name" value="RhoGAP"/>
    <property type="match status" value="1"/>
</dbReference>
<dbReference type="Proteomes" id="UP000593565">
    <property type="component" value="Unassembled WGS sequence"/>
</dbReference>
<gene>
    <name evidence="5" type="ORF">AMELA_G00128290</name>
</gene>
<proteinExistence type="inferred from homology"/>
<dbReference type="GO" id="GO:0007165">
    <property type="term" value="P:signal transduction"/>
    <property type="evidence" value="ECO:0007669"/>
    <property type="project" value="InterPro"/>
</dbReference>
<feature type="compositionally biased region" description="Polar residues" evidence="3">
    <location>
        <begin position="442"/>
        <end position="464"/>
    </location>
</feature>
<feature type="coiled-coil region" evidence="2">
    <location>
        <begin position="699"/>
        <end position="726"/>
    </location>
</feature>
<dbReference type="InterPro" id="IPR039102">
    <property type="entry name" value="FAM13"/>
</dbReference>
<dbReference type="PANTHER" id="PTHR15904:SF19">
    <property type="entry name" value="PROTEIN FAM13C"/>
    <property type="match status" value="1"/>
</dbReference>
<dbReference type="AlphaFoldDB" id="A0A7J6APD1"/>
<name>A0A7J6APD1_AMEME</name>
<evidence type="ECO:0000313" key="5">
    <source>
        <dbReference type="EMBL" id="KAF4084416.1"/>
    </source>
</evidence>
<organism evidence="5 6">
    <name type="scientific">Ameiurus melas</name>
    <name type="common">Black bullhead</name>
    <name type="synonym">Silurus melas</name>
    <dbReference type="NCBI Taxonomy" id="219545"/>
    <lineage>
        <taxon>Eukaryota</taxon>
        <taxon>Metazoa</taxon>
        <taxon>Chordata</taxon>
        <taxon>Craniata</taxon>
        <taxon>Vertebrata</taxon>
        <taxon>Euteleostomi</taxon>
        <taxon>Actinopterygii</taxon>
        <taxon>Neopterygii</taxon>
        <taxon>Teleostei</taxon>
        <taxon>Ostariophysi</taxon>
        <taxon>Siluriformes</taxon>
        <taxon>Ictaluridae</taxon>
        <taxon>Ameiurus</taxon>
    </lineage>
</organism>
<dbReference type="PANTHER" id="PTHR15904">
    <property type="entry name" value="FAM13"/>
    <property type="match status" value="1"/>
</dbReference>
<feature type="domain" description="Rho-GAP" evidence="4">
    <location>
        <begin position="42"/>
        <end position="230"/>
    </location>
</feature>
<evidence type="ECO:0000256" key="1">
    <source>
        <dbReference type="ARBA" id="ARBA00007549"/>
    </source>
</evidence>
<reference evidence="5 6" key="1">
    <citation type="submission" date="2020-02" db="EMBL/GenBank/DDBJ databases">
        <title>A chromosome-scale genome assembly of the black bullhead catfish (Ameiurus melas).</title>
        <authorList>
            <person name="Wen M."/>
            <person name="Zham M."/>
            <person name="Cabau C."/>
            <person name="Klopp C."/>
            <person name="Donnadieu C."/>
            <person name="Roques C."/>
            <person name="Bouchez O."/>
            <person name="Lampietro C."/>
            <person name="Jouanno E."/>
            <person name="Herpin A."/>
            <person name="Louis A."/>
            <person name="Berthelot C."/>
            <person name="Parey E."/>
            <person name="Roest-Crollius H."/>
            <person name="Braasch I."/>
            <person name="Postlethwait J."/>
            <person name="Robinson-Rechavi M."/>
            <person name="Echchiki A."/>
            <person name="Begum T."/>
            <person name="Montfort J."/>
            <person name="Schartl M."/>
            <person name="Bobe J."/>
            <person name="Guiguen Y."/>
        </authorList>
    </citation>
    <scope>NUCLEOTIDE SEQUENCE [LARGE SCALE GENOMIC DNA]</scope>
    <source>
        <strain evidence="5">M_S1</strain>
        <tissue evidence="5">Blood</tissue>
    </source>
</reference>
<dbReference type="InterPro" id="IPR000198">
    <property type="entry name" value="RhoGAP_dom"/>
</dbReference>
<evidence type="ECO:0000256" key="2">
    <source>
        <dbReference type="SAM" id="Coils"/>
    </source>
</evidence>
<dbReference type="Gene3D" id="1.10.555.10">
    <property type="entry name" value="Rho GTPase activation protein"/>
    <property type="match status" value="1"/>
</dbReference>
<feature type="compositionally biased region" description="Basic and acidic residues" evidence="3">
    <location>
        <begin position="275"/>
        <end position="285"/>
    </location>
</feature>
<feature type="region of interest" description="Disordered" evidence="3">
    <location>
        <begin position="257"/>
        <end position="308"/>
    </location>
</feature>
<feature type="coiled-coil region" evidence="2">
    <location>
        <begin position="488"/>
        <end position="548"/>
    </location>
</feature>
<dbReference type="InterPro" id="IPR008936">
    <property type="entry name" value="Rho_GTPase_activation_prot"/>
</dbReference>
<keyword evidence="6" id="KW-1185">Reference proteome</keyword>
<sequence>MGTSASISLCRGPVPVKVLKRCTRVEPEQQTQDPDTRVVFGVSLQRLRDAGQLQRGVPLVLKNMVEFLEKFGLQQSGVFRVCGSAPRCRMLRACLDRGECVDLERVDVPTVAALLKLYLRELPSGLIPHTHCTRMQQALMESKDGTELVEALKEVLHRLPDDNYNILSYLLHFLSRVAAHSQWNHMTSANLATVFGPCIFRVPEGPRMLQEQTTKYMLPPPHLNDISQLQQEQSCTSEKVCDVDVGVAKEINILKCPPPAADTRPLSRRFISKPDTMDTDERRGSVETGTEAEDKENAGHPEHHPEQELRLIKKDQSCLMRSHMSRAPERPTPDGDTHSDTSSETQLDARHLRPQTRDTHSQKDTQSNTSRTHSVSGDTQTESQSSHSEPGSTQTHTEARISLSKHVPSDHSCTHTQSPDTHTRLMEEDVDSASSHYVRAPPNSSVHHPIPSQAQTLSSGQDSASCATSSQLHVIREDGANCTHGMSTSQLRQRIQKLKRVIRSLEESLQNIHNCKADLDGKTTCPEVSELVTDLSKSRERLKELRSRRRVHASEESETQKLCACPHTPDVEDTVNTLTRRLKEKRLELNLPERIQDMSHAQVSLEKTTLQKCLLYYESLHGRPRSKAERSVMKELYDRYHLVKQAFYSANTQTSTTRGLEECVDVNLVPLEEDSNPVSVTQMFTQATASTNDTHLLNRVELLRQLEQTRMEKRQLRTLLKEYEKNFLLKNGRRAQREDRLVMAEEYDRYNVLKDRLRLLKGTLGKTTHNLRAARDRIAI</sequence>
<evidence type="ECO:0000259" key="4">
    <source>
        <dbReference type="PROSITE" id="PS50238"/>
    </source>
</evidence>
<evidence type="ECO:0000313" key="6">
    <source>
        <dbReference type="Proteomes" id="UP000593565"/>
    </source>
</evidence>
<evidence type="ECO:0000256" key="3">
    <source>
        <dbReference type="SAM" id="MobiDB-lite"/>
    </source>
</evidence>
<protein>
    <recommendedName>
        <fullName evidence="4">Rho-GAP domain-containing protein</fullName>
    </recommendedName>
</protein>
<dbReference type="InterPro" id="IPR059029">
    <property type="entry name" value="FAM13A_dom"/>
</dbReference>
<feature type="compositionally biased region" description="Polar residues" evidence="3">
    <location>
        <begin position="364"/>
        <end position="396"/>
    </location>
</feature>
<dbReference type="EMBL" id="JAAGNN010000010">
    <property type="protein sequence ID" value="KAF4084416.1"/>
    <property type="molecule type" value="Genomic_DNA"/>
</dbReference>
<feature type="compositionally biased region" description="Basic and acidic residues" evidence="3">
    <location>
        <begin position="295"/>
        <end position="308"/>
    </location>
</feature>
<feature type="region of interest" description="Disordered" evidence="3">
    <location>
        <begin position="429"/>
        <end position="464"/>
    </location>
</feature>
<comment type="similarity">
    <text evidence="1">Belongs to the FAM13 family.</text>
</comment>
<accession>A0A7J6APD1</accession>
<keyword evidence="2" id="KW-0175">Coiled coil</keyword>
<dbReference type="PROSITE" id="PS50238">
    <property type="entry name" value="RHOGAP"/>
    <property type="match status" value="1"/>
</dbReference>